<feature type="compositionally biased region" description="Basic residues" evidence="6">
    <location>
        <begin position="1"/>
        <end position="12"/>
    </location>
</feature>
<evidence type="ECO:0000256" key="4">
    <source>
        <dbReference type="ARBA" id="ARBA00023015"/>
    </source>
</evidence>
<dbReference type="GeneID" id="16077043"/>
<dbReference type="Gene3D" id="2.130.10.10">
    <property type="entry name" value="YVTN repeat-like/Quinoprotein amine dehydrogenase"/>
    <property type="match status" value="2"/>
</dbReference>
<dbReference type="EMBL" id="GL832960">
    <property type="protein sequence ID" value="EGD82275.1"/>
    <property type="molecule type" value="Genomic_DNA"/>
</dbReference>
<dbReference type="eggNOG" id="KOG1034">
    <property type="taxonomic scope" value="Eukaryota"/>
</dbReference>
<dbReference type="AlphaFoldDB" id="F2U3T1"/>
<organism evidence="8">
    <name type="scientific">Salpingoeca rosetta (strain ATCC 50818 / BSB-021)</name>
    <dbReference type="NCBI Taxonomy" id="946362"/>
    <lineage>
        <taxon>Eukaryota</taxon>
        <taxon>Choanoflagellata</taxon>
        <taxon>Craspedida</taxon>
        <taxon>Salpingoecidae</taxon>
        <taxon>Salpingoeca</taxon>
    </lineage>
</organism>
<keyword evidence="4" id="KW-0805">Transcription regulation</keyword>
<dbReference type="SUPFAM" id="SSF50978">
    <property type="entry name" value="WD40 repeat-like"/>
    <property type="match status" value="1"/>
</dbReference>
<evidence type="ECO:0000256" key="2">
    <source>
        <dbReference type="ARBA" id="ARBA00022574"/>
    </source>
</evidence>
<dbReference type="FunCoup" id="F2U3T1">
    <property type="interactions" value="1683"/>
</dbReference>
<evidence type="ECO:0000256" key="6">
    <source>
        <dbReference type="SAM" id="MobiDB-lite"/>
    </source>
</evidence>
<accession>F2U3T1</accession>
<gene>
    <name evidence="7" type="ORF">PTSG_02945</name>
</gene>
<keyword evidence="8" id="KW-1185">Reference proteome</keyword>
<dbReference type="RefSeq" id="XP_004996458.1">
    <property type="nucleotide sequence ID" value="XM_004996401.1"/>
</dbReference>
<dbReference type="InterPro" id="IPR015943">
    <property type="entry name" value="WD40/YVTN_repeat-like_dom_sf"/>
</dbReference>
<comment type="similarity">
    <text evidence="1">Belongs to the WD repeat ESC family.</text>
</comment>
<keyword evidence="3" id="KW-0677">Repeat</keyword>
<evidence type="ECO:0000256" key="3">
    <source>
        <dbReference type="ARBA" id="ARBA00022737"/>
    </source>
</evidence>
<dbReference type="SMART" id="SM00320">
    <property type="entry name" value="WD40"/>
    <property type="match status" value="3"/>
</dbReference>
<dbReference type="STRING" id="946362.F2U3T1"/>
<protein>
    <submittedName>
        <fullName evidence="7">Uncharacterized protein</fullName>
    </submittedName>
</protein>
<keyword evidence="5" id="KW-0804">Transcription</keyword>
<dbReference type="PANTHER" id="PTHR10253">
    <property type="entry name" value="POLYCOMB PROTEIN"/>
    <property type="match status" value="1"/>
</dbReference>
<evidence type="ECO:0000256" key="5">
    <source>
        <dbReference type="ARBA" id="ARBA00023163"/>
    </source>
</evidence>
<dbReference type="InterPro" id="IPR001680">
    <property type="entry name" value="WD40_rpt"/>
</dbReference>
<name>F2U3T1_SALR5</name>
<dbReference type="OrthoDB" id="7318948at2759"/>
<keyword evidence="2" id="KW-0853">WD repeat</keyword>
<feature type="region of interest" description="Disordered" evidence="6">
    <location>
        <begin position="1"/>
        <end position="26"/>
    </location>
</feature>
<sequence>MPPKKRKGRKGSKGGGGSVSSGQPKYRFASAHKEDHGKPLFGVSFNPYLSQGESPQYICATVGSNRASIYECLEDGTLQLLQAYVDENPDEVYYSAAWTHDQANDRALLAVAGYLGLIRLVRTDTFSNSRSTESEIALWTFGGEPRLDLPEERREYFGDPITIVRRLPLDNCNIWFVKFDVEATFTFLAAGNQAGKVFLWDMTTLTKSTAPIQVLQHSRATRAVRQVAFSADAAIIVYVCDDGSIHRWDRIKS</sequence>
<dbReference type="KEGG" id="sre:PTSG_02945"/>
<dbReference type="InterPro" id="IPR036322">
    <property type="entry name" value="WD40_repeat_dom_sf"/>
</dbReference>
<reference evidence="7" key="1">
    <citation type="submission" date="2009-08" db="EMBL/GenBank/DDBJ databases">
        <title>Annotation of Salpingoeca rosetta.</title>
        <authorList>
            <consortium name="The Broad Institute Genome Sequencing Platform"/>
            <person name="Russ C."/>
            <person name="Cuomo C."/>
            <person name="Burger G."/>
            <person name="Gray M.W."/>
            <person name="Holland P.W.H."/>
            <person name="King N."/>
            <person name="Lang F.B.F."/>
            <person name="Roger A.J."/>
            <person name="Ruiz-Trillo I."/>
            <person name="Young S.K."/>
            <person name="Zeng Q."/>
            <person name="Gargeya S."/>
            <person name="Alvarado L."/>
            <person name="Berlin A."/>
            <person name="Chapman S.B."/>
            <person name="Chen Z."/>
            <person name="Freedman E."/>
            <person name="Gellesch M."/>
            <person name="Goldberg J."/>
            <person name="Griggs A."/>
            <person name="Gujja S."/>
            <person name="Heilman E."/>
            <person name="Heiman D."/>
            <person name="Howarth C."/>
            <person name="Mehta T."/>
            <person name="Neiman D."/>
            <person name="Pearson M."/>
            <person name="Roberts A."/>
            <person name="Saif S."/>
            <person name="Shea T."/>
            <person name="Shenoy N."/>
            <person name="Sisk P."/>
            <person name="Stolte C."/>
            <person name="Sykes S."/>
            <person name="White J."/>
            <person name="Yandava C."/>
            <person name="Haas B."/>
            <person name="Nusbaum C."/>
            <person name="Birren B."/>
        </authorList>
    </citation>
    <scope>NUCLEOTIDE SEQUENCE [LARGE SCALE GENOMIC DNA]</scope>
    <source>
        <strain evidence="7">ATCC 50818</strain>
    </source>
</reference>
<dbReference type="InterPro" id="IPR051243">
    <property type="entry name" value="PcG_WD-repeat"/>
</dbReference>
<proteinExistence type="inferred from homology"/>
<evidence type="ECO:0000256" key="1">
    <source>
        <dbReference type="ARBA" id="ARBA00008075"/>
    </source>
</evidence>
<dbReference type="InParanoid" id="F2U3T1"/>
<evidence type="ECO:0000313" key="8">
    <source>
        <dbReference type="Proteomes" id="UP000007799"/>
    </source>
</evidence>
<evidence type="ECO:0000313" key="7">
    <source>
        <dbReference type="EMBL" id="EGD82275.1"/>
    </source>
</evidence>
<dbReference type="Proteomes" id="UP000007799">
    <property type="component" value="Unassembled WGS sequence"/>
</dbReference>